<feature type="region of interest" description="Disordered" evidence="1">
    <location>
        <begin position="66"/>
        <end position="93"/>
    </location>
</feature>
<evidence type="ECO:0000256" key="1">
    <source>
        <dbReference type="SAM" id="MobiDB-lite"/>
    </source>
</evidence>
<name>A0ABQ4ZLE5_9ASTR</name>
<keyword evidence="3" id="KW-1185">Reference proteome</keyword>
<dbReference type="PANTHER" id="PTHR11439:SF483">
    <property type="entry name" value="PEPTIDE SYNTHASE GLIP-LIKE, PUTATIVE (AFU_ORTHOLOGUE AFUA_3G12920)-RELATED"/>
    <property type="match status" value="1"/>
</dbReference>
<dbReference type="Proteomes" id="UP001151760">
    <property type="component" value="Unassembled WGS sequence"/>
</dbReference>
<reference evidence="2" key="1">
    <citation type="journal article" date="2022" name="Int. J. Mol. Sci.">
        <title>Draft Genome of Tanacetum Coccineum: Genomic Comparison of Closely Related Tanacetum-Family Plants.</title>
        <authorList>
            <person name="Yamashiro T."/>
            <person name="Shiraishi A."/>
            <person name="Nakayama K."/>
            <person name="Satake H."/>
        </authorList>
    </citation>
    <scope>NUCLEOTIDE SEQUENCE</scope>
</reference>
<feature type="compositionally biased region" description="Polar residues" evidence="1">
    <location>
        <begin position="79"/>
        <end position="93"/>
    </location>
</feature>
<gene>
    <name evidence="2" type="ORF">Tco_0773650</name>
</gene>
<comment type="caution">
    <text evidence="2">The sequence shown here is derived from an EMBL/GenBank/DDBJ whole genome shotgun (WGS) entry which is preliminary data.</text>
</comment>
<dbReference type="PANTHER" id="PTHR11439">
    <property type="entry name" value="GAG-POL-RELATED RETROTRANSPOSON"/>
    <property type="match status" value="1"/>
</dbReference>
<reference evidence="2" key="2">
    <citation type="submission" date="2022-01" db="EMBL/GenBank/DDBJ databases">
        <authorList>
            <person name="Yamashiro T."/>
            <person name="Shiraishi A."/>
            <person name="Satake H."/>
            <person name="Nakayama K."/>
        </authorList>
    </citation>
    <scope>NUCLEOTIDE SEQUENCE</scope>
</reference>
<dbReference type="EMBL" id="BQNB010011472">
    <property type="protein sequence ID" value="GJS91014.1"/>
    <property type="molecule type" value="Genomic_DNA"/>
</dbReference>
<sequence length="434" mass="48537">MPQRLGRLEEEVQGLRRDVRSLRGLVERLMTDQARFSTWMMSCMAQLMDASWLTYQAFDGTFRGSSPSAFQRRSKQRTGEANTSAAQQDPQIKSGSKFSTIVHEYDTEPSRIFTLNARIGKRDDFKCVEAEDKSNLKTLLVEVWEQNRVLAGFGIGGKIGKSFKDENGEEVDAHMYRSMIGSLMYLTSSRPGIIFAVYLKDQPKLGLWYPKDSPFDLVAYTDSDYTRARLDRKSTIGVDGKKIIVTESIVRRDLQLEDAKDADEDITLVNVQDDADNEIFDVDTLTGDELFAEQEVADKDVNLTVDEVTLAQALAALKSVKPKIKGVVIEEPSVPISVVNASIKVSAATTTTATIPTPRKGIVITELGIPTVMRSSQQPSHVKVQDKGKGIMIDEEERIARAEEEKIDEANITWDEIQVKVDANYQLAERLQAK</sequence>
<accession>A0ABQ4ZLE5</accession>
<proteinExistence type="predicted"/>
<organism evidence="2 3">
    <name type="scientific">Tanacetum coccineum</name>
    <dbReference type="NCBI Taxonomy" id="301880"/>
    <lineage>
        <taxon>Eukaryota</taxon>
        <taxon>Viridiplantae</taxon>
        <taxon>Streptophyta</taxon>
        <taxon>Embryophyta</taxon>
        <taxon>Tracheophyta</taxon>
        <taxon>Spermatophyta</taxon>
        <taxon>Magnoliopsida</taxon>
        <taxon>eudicotyledons</taxon>
        <taxon>Gunneridae</taxon>
        <taxon>Pentapetalae</taxon>
        <taxon>asterids</taxon>
        <taxon>campanulids</taxon>
        <taxon>Asterales</taxon>
        <taxon>Asteraceae</taxon>
        <taxon>Asteroideae</taxon>
        <taxon>Anthemideae</taxon>
        <taxon>Anthemidinae</taxon>
        <taxon>Tanacetum</taxon>
    </lineage>
</organism>
<protein>
    <submittedName>
        <fullName evidence="2">Uncharacterized protein</fullName>
    </submittedName>
</protein>
<evidence type="ECO:0000313" key="3">
    <source>
        <dbReference type="Proteomes" id="UP001151760"/>
    </source>
</evidence>
<evidence type="ECO:0000313" key="2">
    <source>
        <dbReference type="EMBL" id="GJS91014.1"/>
    </source>
</evidence>